<dbReference type="SUPFAM" id="SSF52540">
    <property type="entry name" value="P-loop containing nucleoside triphosphate hydrolases"/>
    <property type="match status" value="1"/>
</dbReference>
<dbReference type="PANTHER" id="PTHR10513">
    <property type="entry name" value="DEOXYNUCLEOSIDE KINASE"/>
    <property type="match status" value="1"/>
</dbReference>
<dbReference type="GO" id="GO:0019136">
    <property type="term" value="F:deoxynucleoside kinase activity"/>
    <property type="evidence" value="ECO:0007669"/>
    <property type="project" value="InterPro"/>
</dbReference>
<feature type="binding site" evidence="2">
    <location>
        <position position="59"/>
    </location>
    <ligand>
        <name>substrate</name>
    </ligand>
</feature>
<dbReference type="Gene3D" id="3.40.50.300">
    <property type="entry name" value="P-loop containing nucleotide triphosphate hydrolases"/>
    <property type="match status" value="1"/>
</dbReference>
<feature type="binding site" evidence="2">
    <location>
        <position position="40"/>
    </location>
    <ligand>
        <name>substrate</name>
    </ligand>
</feature>
<dbReference type="InterPro" id="IPR002624">
    <property type="entry name" value="DCK/DGK"/>
</dbReference>
<keyword evidence="3" id="KW-0067">ATP-binding</keyword>
<feature type="active site" description="Proton acceptor" evidence="1">
    <location>
        <position position="97"/>
    </location>
</feature>
<evidence type="ECO:0000256" key="2">
    <source>
        <dbReference type="PIRSR" id="PIRSR000705-2"/>
    </source>
</evidence>
<gene>
    <name evidence="5" type="primary">SWPV2-187</name>
</gene>
<feature type="binding site" evidence="3">
    <location>
        <begin position="156"/>
        <end position="160"/>
    </location>
    <ligand>
        <name>ATP</name>
        <dbReference type="ChEBI" id="CHEBI:30616"/>
    </ligand>
</feature>
<dbReference type="InterPro" id="IPR031314">
    <property type="entry name" value="DNK_dom"/>
</dbReference>
<dbReference type="GO" id="GO:0005524">
    <property type="term" value="F:ATP binding"/>
    <property type="evidence" value="ECO:0007669"/>
    <property type="project" value="UniProtKB-KW"/>
</dbReference>
<protein>
    <submittedName>
        <fullName evidence="5">SWPV2-ORF187</fullName>
    </submittedName>
</protein>
<evidence type="ECO:0000259" key="4">
    <source>
        <dbReference type="Pfam" id="PF01712"/>
    </source>
</evidence>
<evidence type="ECO:0000256" key="3">
    <source>
        <dbReference type="PIRSR" id="PIRSR000705-3"/>
    </source>
</evidence>
<feature type="binding site" evidence="2">
    <location>
        <position position="165"/>
    </location>
    <ligand>
        <name>substrate</name>
    </ligand>
</feature>
<dbReference type="EMBL" id="KX857215">
    <property type="protein sequence ID" value="ARE67426.1"/>
    <property type="molecule type" value="Genomic_DNA"/>
</dbReference>
<dbReference type="PANTHER" id="PTHR10513:SF35">
    <property type="entry name" value="DEOXYADENOSINE KINASE"/>
    <property type="match status" value="1"/>
</dbReference>
<reference evidence="5" key="1">
    <citation type="journal article" date="2017" name="BMC Genomics">
        <title>Genomic characterization of two novel pathogenic avipoxviruses isolated from pacific shearwaters (Ardenna spp.).</title>
        <authorList>
            <person name="Sarker S."/>
            <person name="Das S."/>
            <person name="Lavers J.L."/>
            <person name="Hutton I."/>
            <person name="Helbig K."/>
            <person name="Imbery J."/>
            <person name="Upton C."/>
            <person name="Raidal S.R."/>
        </authorList>
    </citation>
    <scope>NUCLEOTIDE SEQUENCE [LARGE SCALE GENOMIC DNA]</scope>
    <source>
        <strain evidence="5">SWPV-2</strain>
    </source>
</reference>
<dbReference type="PIRSF" id="PIRSF000705">
    <property type="entry name" value="DNK"/>
    <property type="match status" value="1"/>
</dbReference>
<evidence type="ECO:0000313" key="5">
    <source>
        <dbReference type="EMBL" id="ARE67426.1"/>
    </source>
</evidence>
<keyword evidence="3" id="KW-0547">Nucleotide-binding</keyword>
<feature type="domain" description="Deoxynucleoside kinase" evidence="4">
    <location>
        <begin position="13"/>
        <end position="222"/>
    </location>
</feature>
<feature type="binding site" evidence="2">
    <location>
        <position position="103"/>
    </location>
    <ligand>
        <name>substrate</name>
    </ligand>
</feature>
<dbReference type="Pfam" id="PF01712">
    <property type="entry name" value="dNK"/>
    <property type="match status" value="1"/>
</dbReference>
<dbReference type="InterPro" id="IPR050566">
    <property type="entry name" value="Deoxyribonucleoside_kinase"/>
</dbReference>
<organism evidence="5">
    <name type="scientific">Shearwaterpox virus</name>
    <dbReference type="NCBI Taxonomy" id="1974596"/>
    <lineage>
        <taxon>Viruses</taxon>
        <taxon>Varidnaviria</taxon>
        <taxon>Bamfordvirae</taxon>
        <taxon>Nucleocytoviricota</taxon>
        <taxon>Pokkesviricetes</taxon>
        <taxon>Chitovirales</taxon>
        <taxon>Poxviridae</taxon>
        <taxon>Chordopoxvirinae</taxon>
        <taxon>Avipoxvirus</taxon>
        <taxon>Avipoxvirus canarypox</taxon>
        <taxon>Canarypox virus</taxon>
    </lineage>
</organism>
<evidence type="ECO:0000256" key="1">
    <source>
        <dbReference type="PIRSR" id="PIRSR000705-1"/>
    </source>
</evidence>
<dbReference type="CDD" id="cd01673">
    <property type="entry name" value="dNK"/>
    <property type="match status" value="1"/>
</dbReference>
<dbReference type="InterPro" id="IPR027417">
    <property type="entry name" value="P-loop_NTPase"/>
</dbReference>
<proteinExistence type="predicted"/>
<feature type="binding site" evidence="2">
    <location>
        <position position="70"/>
    </location>
    <ligand>
        <name>substrate</name>
    </ligand>
</feature>
<name>A0A1V0QGG0_CNPV</name>
<feature type="binding site" evidence="2">
    <location>
        <position position="98"/>
    </location>
    <ligand>
        <name>substrate</name>
    </ligand>
</feature>
<accession>A0A1V0QGG0</accession>
<feature type="binding site" evidence="3">
    <location>
        <begin position="17"/>
        <end position="25"/>
    </location>
    <ligand>
        <name>ATP</name>
        <dbReference type="ChEBI" id="CHEBI:30616"/>
    </ligand>
</feature>
<dbReference type="Proteomes" id="UP000319767">
    <property type="component" value="Segment"/>
</dbReference>
<sequence length="225" mass="26373">MTSEILTTNKKRVSVEGNISAGKSSLLSLLSLNKWKTVQEPVDEWRGVISGHNILKKLYEDPERWSFTFQTQAFFSRVRMYTDSIKHQDNNNTIIFERSVFSDKNVFAKALLELGYMDNMEWEIYDKNSEWINSRMNITLDGIIYLRTSTDVCAERLKRRSRTEENNISIDYLNVLHRNHEKWLLDDKMNLLPPIMIINGDADFLNNETIKKGIIRSVSKFIDKL</sequence>